<keyword evidence="3" id="KW-1185">Reference proteome</keyword>
<gene>
    <name evidence="2" type="ORF">PENTCL1PPCAC_8052</name>
</gene>
<proteinExistence type="predicted"/>
<comment type="caution">
    <text evidence="2">The sequence shown here is derived from an EMBL/GenBank/DDBJ whole genome shotgun (WGS) entry which is preliminary data.</text>
</comment>
<reference evidence="2" key="1">
    <citation type="submission" date="2023-10" db="EMBL/GenBank/DDBJ databases">
        <title>Genome assembly of Pristionchus species.</title>
        <authorList>
            <person name="Yoshida K."/>
            <person name="Sommer R.J."/>
        </authorList>
    </citation>
    <scope>NUCLEOTIDE SEQUENCE</scope>
    <source>
        <strain evidence="2">RS0144</strain>
    </source>
</reference>
<accession>A0AAV5STV2</accession>
<organism evidence="2 3">
    <name type="scientific">Pristionchus entomophagus</name>
    <dbReference type="NCBI Taxonomy" id="358040"/>
    <lineage>
        <taxon>Eukaryota</taxon>
        <taxon>Metazoa</taxon>
        <taxon>Ecdysozoa</taxon>
        <taxon>Nematoda</taxon>
        <taxon>Chromadorea</taxon>
        <taxon>Rhabditida</taxon>
        <taxon>Rhabditina</taxon>
        <taxon>Diplogasteromorpha</taxon>
        <taxon>Diplogasteroidea</taxon>
        <taxon>Neodiplogasteridae</taxon>
        <taxon>Pristionchus</taxon>
    </lineage>
</organism>
<dbReference type="Proteomes" id="UP001432027">
    <property type="component" value="Unassembled WGS sequence"/>
</dbReference>
<dbReference type="EMBL" id="BTSX01000002">
    <property type="protein sequence ID" value="GMS85877.1"/>
    <property type="molecule type" value="Genomic_DNA"/>
</dbReference>
<evidence type="ECO:0000313" key="3">
    <source>
        <dbReference type="Proteomes" id="UP001432027"/>
    </source>
</evidence>
<name>A0AAV5STV2_9BILA</name>
<feature type="region of interest" description="Disordered" evidence="1">
    <location>
        <begin position="87"/>
        <end position="108"/>
    </location>
</feature>
<sequence length="108" mass="12188">QEEELGRLKEELDKQMKRKEGIMRKLFDAMQSQAVMRKELNRLSEKFPDIGTLSMQIQATLSTVANSEDAADTLSSDPLSMHTHVIQSTVVNREDTVEAEDSGSAYDR</sequence>
<feature type="non-terminal residue" evidence="2">
    <location>
        <position position="108"/>
    </location>
</feature>
<evidence type="ECO:0000313" key="2">
    <source>
        <dbReference type="EMBL" id="GMS85877.1"/>
    </source>
</evidence>
<dbReference type="AlphaFoldDB" id="A0AAV5STV2"/>
<protein>
    <submittedName>
        <fullName evidence="2">Uncharacterized protein</fullName>
    </submittedName>
</protein>
<evidence type="ECO:0000256" key="1">
    <source>
        <dbReference type="SAM" id="MobiDB-lite"/>
    </source>
</evidence>
<feature type="non-terminal residue" evidence="2">
    <location>
        <position position="1"/>
    </location>
</feature>